<dbReference type="InterPro" id="IPR022893">
    <property type="entry name" value="Shikimate_DH_fam"/>
</dbReference>
<organism evidence="5 6">
    <name type="scientific">Thalassovita aquimarina</name>
    <dbReference type="NCBI Taxonomy" id="2785917"/>
    <lineage>
        <taxon>Bacteria</taxon>
        <taxon>Pseudomonadati</taxon>
        <taxon>Pseudomonadota</taxon>
        <taxon>Alphaproteobacteria</taxon>
        <taxon>Rhodobacterales</taxon>
        <taxon>Roseobacteraceae</taxon>
        <taxon>Thalassovita</taxon>
    </lineage>
</organism>
<evidence type="ECO:0000313" key="6">
    <source>
        <dbReference type="Proteomes" id="UP001195941"/>
    </source>
</evidence>
<keyword evidence="3" id="KW-0028">Amino-acid biosynthesis</keyword>
<dbReference type="InterPro" id="IPR046346">
    <property type="entry name" value="Aminoacid_DH-like_N_sf"/>
</dbReference>
<comment type="pathway">
    <text evidence="1">Metabolic intermediate biosynthesis; chorismate biosynthesis; chorismate from D-erythrose 4-phosphate and phosphoenolpyruvate: step 4/7.</text>
</comment>
<dbReference type="InterPro" id="IPR013708">
    <property type="entry name" value="Shikimate_DH-bd_N"/>
</dbReference>
<sequence>MDITGKTKLFPIIGSPVDTVFSPGAFNEFFRGKGIDARMIALEIPSDALGDFWALLRASSSFLGCSVTYPHKQAAFGQVDALTPRASRLGAINTINRGPDGRLTGDATDGVAMRAALRAAGGSVRGKTAVILGAGGGAGQAIADAFCEAGIRQLCLIEPDDGRRAAVVDMIAIHWPDVSCTEQRAGAEILVNATTLGKSADDAVPFGEDDLEQAEIVCDVVTGPSVPPLLLGAEQRGALTVSGAQMGAQQIPAQLSFIGQV</sequence>
<dbReference type="Pfam" id="PF08501">
    <property type="entry name" value="Shikimate_dh_N"/>
    <property type="match status" value="1"/>
</dbReference>
<dbReference type="SUPFAM" id="SSF51735">
    <property type="entry name" value="NAD(P)-binding Rossmann-fold domains"/>
    <property type="match status" value="1"/>
</dbReference>
<gene>
    <name evidence="5" type="ORF">IT775_16735</name>
</gene>
<dbReference type="PANTHER" id="PTHR21089:SF1">
    <property type="entry name" value="BIFUNCTIONAL 3-DEHYDROQUINATE DEHYDRATASE_SHIKIMATE DEHYDROGENASE, CHLOROPLASTIC"/>
    <property type="match status" value="1"/>
</dbReference>
<proteinExistence type="predicted"/>
<evidence type="ECO:0000313" key="5">
    <source>
        <dbReference type="EMBL" id="MBR9652767.1"/>
    </source>
</evidence>
<keyword evidence="2" id="KW-0560">Oxidoreductase</keyword>
<comment type="caution">
    <text evidence="5">The sequence shown here is derived from an EMBL/GenBank/DDBJ whole genome shotgun (WGS) entry which is preliminary data.</text>
</comment>
<reference evidence="5 6" key="1">
    <citation type="journal article" date="2021" name="Arch. Microbiol.">
        <title>Thalassobius aquimarinus sp. nov., isolated from the Sea of Japan seashore.</title>
        <authorList>
            <person name="Kurilenko V.V."/>
            <person name="Romanenko L.A."/>
            <person name="Chernysheva N.Y."/>
            <person name="Velansky P.V."/>
            <person name="Tekutyeva L.A."/>
            <person name="Isaeva M.P."/>
            <person name="Mikhailov V.V."/>
        </authorList>
    </citation>
    <scope>NUCLEOTIDE SEQUENCE [LARGE SCALE GENOMIC DNA]</scope>
    <source>
        <strain evidence="5 6">KMM 8518</strain>
    </source>
</reference>
<dbReference type="Gene3D" id="3.40.50.10860">
    <property type="entry name" value="Leucine Dehydrogenase, chain A, domain 1"/>
    <property type="match status" value="1"/>
</dbReference>
<evidence type="ECO:0000256" key="2">
    <source>
        <dbReference type="ARBA" id="ARBA00023002"/>
    </source>
</evidence>
<feature type="domain" description="Shikimate dehydrogenase substrate binding N-terminal" evidence="4">
    <location>
        <begin position="12"/>
        <end position="95"/>
    </location>
</feature>
<keyword evidence="3" id="KW-0057">Aromatic amino acid biosynthesis</keyword>
<dbReference type="Proteomes" id="UP001195941">
    <property type="component" value="Unassembled WGS sequence"/>
</dbReference>
<dbReference type="RefSeq" id="WP_212702387.1">
    <property type="nucleotide sequence ID" value="NZ_JADMKU010000018.1"/>
</dbReference>
<evidence type="ECO:0000256" key="1">
    <source>
        <dbReference type="ARBA" id="ARBA00004871"/>
    </source>
</evidence>
<dbReference type="Gene3D" id="3.40.50.720">
    <property type="entry name" value="NAD(P)-binding Rossmann-like Domain"/>
    <property type="match status" value="1"/>
</dbReference>
<evidence type="ECO:0000259" key="4">
    <source>
        <dbReference type="Pfam" id="PF08501"/>
    </source>
</evidence>
<keyword evidence="6" id="KW-1185">Reference proteome</keyword>
<dbReference type="InterPro" id="IPR036291">
    <property type="entry name" value="NAD(P)-bd_dom_sf"/>
</dbReference>
<evidence type="ECO:0000256" key="3">
    <source>
        <dbReference type="ARBA" id="ARBA00023141"/>
    </source>
</evidence>
<protein>
    <submittedName>
        <fullName evidence="5">Shikimate dehydrogenase</fullName>
    </submittedName>
</protein>
<dbReference type="PANTHER" id="PTHR21089">
    <property type="entry name" value="SHIKIMATE DEHYDROGENASE"/>
    <property type="match status" value="1"/>
</dbReference>
<dbReference type="EMBL" id="JADMKU010000018">
    <property type="protein sequence ID" value="MBR9652767.1"/>
    <property type="molecule type" value="Genomic_DNA"/>
</dbReference>
<dbReference type="SUPFAM" id="SSF53223">
    <property type="entry name" value="Aminoacid dehydrogenase-like, N-terminal domain"/>
    <property type="match status" value="1"/>
</dbReference>
<accession>A0ABS5HUV9</accession>
<name>A0ABS5HUV9_9RHOB</name>